<dbReference type="PANTHER" id="PTHR30065">
    <property type="entry name" value="FLAGELLAR BIOSYNTHETIC PROTEIN FLIR"/>
    <property type="match status" value="1"/>
</dbReference>
<keyword evidence="11" id="KW-0282">Flagellum</keyword>
<dbReference type="GO" id="GO:0044780">
    <property type="term" value="P:bacterial-type flagellum assembly"/>
    <property type="evidence" value="ECO:0007669"/>
    <property type="project" value="UniProtKB-UniRule"/>
</dbReference>
<name>A0A285U0W9_9BACL</name>
<accession>A0A285U0W9</accession>
<evidence type="ECO:0000256" key="4">
    <source>
        <dbReference type="ARBA" id="ARBA00022475"/>
    </source>
</evidence>
<feature type="transmembrane region" description="Helical" evidence="10">
    <location>
        <begin position="128"/>
        <end position="151"/>
    </location>
</feature>
<feature type="transmembrane region" description="Helical" evidence="10">
    <location>
        <begin position="43"/>
        <end position="63"/>
    </location>
</feature>
<evidence type="ECO:0000256" key="9">
    <source>
        <dbReference type="NCBIfam" id="TIGR01400"/>
    </source>
</evidence>
<feature type="transmembrane region" description="Helical" evidence="10">
    <location>
        <begin position="171"/>
        <end position="201"/>
    </location>
</feature>
<dbReference type="GO" id="GO:0006605">
    <property type="term" value="P:protein targeting"/>
    <property type="evidence" value="ECO:0007669"/>
    <property type="project" value="UniProtKB-UniRule"/>
</dbReference>
<keyword evidence="7 10" id="KW-0472">Membrane</keyword>
<keyword evidence="12" id="KW-1185">Reference proteome</keyword>
<evidence type="ECO:0000256" key="7">
    <source>
        <dbReference type="ARBA" id="ARBA00023136"/>
    </source>
</evidence>
<feature type="transmembrane region" description="Helical" evidence="10">
    <location>
        <begin position="12"/>
        <end position="31"/>
    </location>
</feature>
<sequence length="261" mass="28814">MSQMTEIIPQLSILLLIFVRVSAFFVSIPLFSYRTIPPQLKIALALILSWMMYYTFSIDAISIDGNYILLILKEAIIGLMLGVCAFIVFSAVQIAGGFIDFEMGFAMANIIDPQTGTQSPLMGQFLNVLLIFVLLATNGHHLILDGIFYSYRFLPIDQVFPNFGDAGTAEYIIKLFAAVFTIAFQMAAPVVATLFLVTIALGITGKTVPQLNIFVVGFPIKIAIGFIVLFIVMAVMIQVMKYLVEFMIYAMRDLMSLLGGA</sequence>
<keyword evidence="11" id="KW-0969">Cilium</keyword>
<keyword evidence="8 10" id="KW-0975">Bacterial flagellum</keyword>
<protein>
    <recommendedName>
        <fullName evidence="3 9">Flagellar biosynthetic protein FliR</fullName>
    </recommendedName>
</protein>
<dbReference type="EMBL" id="OBQC01000001">
    <property type="protein sequence ID" value="SOC35555.1"/>
    <property type="molecule type" value="Genomic_DNA"/>
</dbReference>
<dbReference type="GO" id="GO:0009425">
    <property type="term" value="C:bacterial-type flagellum basal body"/>
    <property type="evidence" value="ECO:0007669"/>
    <property type="project" value="UniProtKB-SubCell"/>
</dbReference>
<feature type="transmembrane region" description="Helical" evidence="10">
    <location>
        <begin position="75"/>
        <end position="99"/>
    </location>
</feature>
<comment type="subcellular location">
    <subcellularLocation>
        <location evidence="10">Cell membrane</location>
        <topology evidence="10">Multi-pass membrane protein</topology>
    </subcellularLocation>
    <subcellularLocation>
        <location evidence="10">Bacterial flagellum basal body</location>
    </subcellularLocation>
</comment>
<comment type="similarity">
    <text evidence="2 10">Belongs to the FliR/MopE/SpaR family.</text>
</comment>
<feature type="transmembrane region" description="Helical" evidence="10">
    <location>
        <begin position="213"/>
        <end position="237"/>
    </location>
</feature>
<keyword evidence="6 10" id="KW-1133">Transmembrane helix</keyword>
<evidence type="ECO:0000256" key="6">
    <source>
        <dbReference type="ARBA" id="ARBA00022989"/>
    </source>
</evidence>
<dbReference type="GO" id="GO:0005886">
    <property type="term" value="C:plasma membrane"/>
    <property type="evidence" value="ECO:0007669"/>
    <property type="project" value="UniProtKB-SubCell"/>
</dbReference>
<organism evidence="11 12">
    <name type="scientific">Ureibacillus acetophenoni</name>
    <dbReference type="NCBI Taxonomy" id="614649"/>
    <lineage>
        <taxon>Bacteria</taxon>
        <taxon>Bacillati</taxon>
        <taxon>Bacillota</taxon>
        <taxon>Bacilli</taxon>
        <taxon>Bacillales</taxon>
        <taxon>Caryophanaceae</taxon>
        <taxon>Ureibacillus</taxon>
    </lineage>
</organism>
<dbReference type="InterPro" id="IPR002010">
    <property type="entry name" value="T3SS_IM_R"/>
</dbReference>
<dbReference type="PRINTS" id="PR00953">
    <property type="entry name" value="TYPE3IMRPROT"/>
</dbReference>
<dbReference type="PANTHER" id="PTHR30065:SF1">
    <property type="entry name" value="SURFACE PRESENTATION OF ANTIGENS PROTEIN SPAR"/>
    <property type="match status" value="1"/>
</dbReference>
<dbReference type="AlphaFoldDB" id="A0A285U0W9"/>
<dbReference type="Pfam" id="PF01311">
    <property type="entry name" value="Bac_export_1"/>
    <property type="match status" value="1"/>
</dbReference>
<gene>
    <name evidence="11" type="ORF">SAMN05877842_101486</name>
</gene>
<comment type="function">
    <text evidence="1 10">Role in flagellar biosynthesis.</text>
</comment>
<keyword evidence="4 10" id="KW-1003">Cell membrane</keyword>
<proteinExistence type="inferred from homology"/>
<keyword evidence="11" id="KW-0966">Cell projection</keyword>
<evidence type="ECO:0000256" key="1">
    <source>
        <dbReference type="ARBA" id="ARBA00002578"/>
    </source>
</evidence>
<evidence type="ECO:0000313" key="12">
    <source>
        <dbReference type="Proteomes" id="UP000219252"/>
    </source>
</evidence>
<dbReference type="Proteomes" id="UP000219252">
    <property type="component" value="Unassembled WGS sequence"/>
</dbReference>
<evidence type="ECO:0000256" key="10">
    <source>
        <dbReference type="RuleBase" id="RU362071"/>
    </source>
</evidence>
<evidence type="ECO:0000256" key="8">
    <source>
        <dbReference type="ARBA" id="ARBA00023143"/>
    </source>
</evidence>
<evidence type="ECO:0000256" key="3">
    <source>
        <dbReference type="ARBA" id="ARBA00021717"/>
    </source>
</evidence>
<dbReference type="NCBIfam" id="TIGR01400">
    <property type="entry name" value="fliR"/>
    <property type="match status" value="1"/>
</dbReference>
<reference evidence="12" key="1">
    <citation type="submission" date="2017-08" db="EMBL/GenBank/DDBJ databases">
        <authorList>
            <person name="Varghese N."/>
            <person name="Submissions S."/>
        </authorList>
    </citation>
    <scope>NUCLEOTIDE SEQUENCE [LARGE SCALE GENOMIC DNA]</scope>
    <source>
        <strain evidence="12">JC23</strain>
    </source>
</reference>
<evidence type="ECO:0000256" key="5">
    <source>
        <dbReference type="ARBA" id="ARBA00022692"/>
    </source>
</evidence>
<evidence type="ECO:0000313" key="11">
    <source>
        <dbReference type="EMBL" id="SOC35555.1"/>
    </source>
</evidence>
<evidence type="ECO:0000256" key="2">
    <source>
        <dbReference type="ARBA" id="ARBA00009772"/>
    </source>
</evidence>
<dbReference type="InterPro" id="IPR006303">
    <property type="entry name" value="FliR"/>
</dbReference>
<keyword evidence="5 10" id="KW-0812">Transmembrane</keyword>